<evidence type="ECO:0000256" key="1">
    <source>
        <dbReference type="SAM" id="Coils"/>
    </source>
</evidence>
<feature type="coiled-coil region" evidence="1">
    <location>
        <begin position="4"/>
        <end position="31"/>
    </location>
</feature>
<dbReference type="AlphaFoldDB" id="A0A9X9LGE3"/>
<evidence type="ECO:0000313" key="3">
    <source>
        <dbReference type="EMBL" id="VCW67620.1"/>
    </source>
</evidence>
<comment type="caution">
    <text evidence="3">The sequence shown here is derived from an EMBL/GenBank/DDBJ whole genome shotgun (WGS) entry which is preliminary data.</text>
</comment>
<keyword evidence="4" id="KW-1185">Reference proteome</keyword>
<dbReference type="PANTHER" id="PTHR23052:SF1">
    <property type="entry name" value="AXONEMAL DYNEIN LIGHT CHAIN DOMAIN-CONTAINING PROTEIN 1"/>
    <property type="match status" value="1"/>
</dbReference>
<accession>A0A9X9LGE3</accession>
<evidence type="ECO:0000256" key="2">
    <source>
        <dbReference type="SAM" id="MobiDB-lite"/>
    </source>
</evidence>
<organism evidence="3 4">
    <name type="scientific">Gulo gulo</name>
    <name type="common">Wolverine</name>
    <name type="synonym">Gluton</name>
    <dbReference type="NCBI Taxonomy" id="48420"/>
    <lineage>
        <taxon>Eukaryota</taxon>
        <taxon>Metazoa</taxon>
        <taxon>Chordata</taxon>
        <taxon>Craniata</taxon>
        <taxon>Vertebrata</taxon>
        <taxon>Euteleostomi</taxon>
        <taxon>Mammalia</taxon>
        <taxon>Eutheria</taxon>
        <taxon>Laurasiatheria</taxon>
        <taxon>Carnivora</taxon>
        <taxon>Caniformia</taxon>
        <taxon>Musteloidea</taxon>
        <taxon>Mustelidae</taxon>
        <taxon>Guloninae</taxon>
        <taxon>Gulo</taxon>
    </lineage>
</organism>
<gene>
    <name evidence="3" type="ORF">BN2614_LOCUS2</name>
</gene>
<feature type="compositionally biased region" description="Basic residues" evidence="2">
    <location>
        <begin position="110"/>
        <end position="121"/>
    </location>
</feature>
<name>A0A9X9LGE3_GULGU</name>
<dbReference type="InterPro" id="IPR052845">
    <property type="entry name" value="Axonemal_dynein_LC_domain"/>
</dbReference>
<sequence length="121" mass="14310">MAIIERTQEKLLEVESRARQAEEKFDDVNEKLHYALIRNKDLERELETILTSSRQKEFEGREEENEGEREDGEDEEEDDNDDEEIKPVEHSPKSPKREVQRKEGPLNPKPRARTKSKPKPK</sequence>
<protein>
    <submittedName>
        <fullName evidence="3">Uncharacterized protein</fullName>
    </submittedName>
</protein>
<feature type="compositionally biased region" description="Acidic residues" evidence="2">
    <location>
        <begin position="60"/>
        <end position="84"/>
    </location>
</feature>
<dbReference type="PANTHER" id="PTHR23052">
    <property type="entry name" value="AXONEMAL DYNEIN LIGHT CHAIN DOMAIN-CONTAINING PROTEIN 1"/>
    <property type="match status" value="1"/>
</dbReference>
<evidence type="ECO:0000313" key="4">
    <source>
        <dbReference type="Proteomes" id="UP000269945"/>
    </source>
</evidence>
<reference evidence="3 4" key="1">
    <citation type="submission" date="2018-10" db="EMBL/GenBank/DDBJ databases">
        <authorList>
            <person name="Ekblom R."/>
            <person name="Jareborg N."/>
        </authorList>
    </citation>
    <scope>NUCLEOTIDE SEQUENCE [LARGE SCALE GENOMIC DNA]</scope>
    <source>
        <tissue evidence="3">Muscle</tissue>
    </source>
</reference>
<proteinExistence type="predicted"/>
<dbReference type="EMBL" id="CYRY02002917">
    <property type="protein sequence ID" value="VCW67620.1"/>
    <property type="molecule type" value="Genomic_DNA"/>
</dbReference>
<feature type="region of interest" description="Disordered" evidence="2">
    <location>
        <begin position="40"/>
        <end position="121"/>
    </location>
</feature>
<dbReference type="Proteomes" id="UP000269945">
    <property type="component" value="Unassembled WGS sequence"/>
</dbReference>
<feature type="compositionally biased region" description="Basic and acidic residues" evidence="2">
    <location>
        <begin position="85"/>
        <end position="104"/>
    </location>
</feature>
<keyword evidence="1" id="KW-0175">Coiled coil</keyword>